<reference evidence="2 3" key="1">
    <citation type="submission" date="2020-08" db="EMBL/GenBank/DDBJ databases">
        <title>Complete genome sequence of Entomobacter blattae G55GP.</title>
        <authorList>
            <person name="Poehlein A."/>
            <person name="Guzman J."/>
            <person name="Daniel R."/>
            <person name="Vilcinskas A."/>
        </authorList>
    </citation>
    <scope>NUCLEOTIDE SEQUENCE [LARGE SCALE GENOMIC DNA]</scope>
    <source>
        <strain evidence="2 3">G55GP</strain>
    </source>
</reference>
<feature type="signal peptide" evidence="1">
    <location>
        <begin position="1"/>
        <end position="21"/>
    </location>
</feature>
<keyword evidence="3" id="KW-1185">Reference proteome</keyword>
<evidence type="ECO:0000256" key="1">
    <source>
        <dbReference type="SAM" id="SignalP"/>
    </source>
</evidence>
<dbReference type="Proteomes" id="UP000516349">
    <property type="component" value="Chromosome"/>
</dbReference>
<evidence type="ECO:0000313" key="2">
    <source>
        <dbReference type="EMBL" id="QNT78978.1"/>
    </source>
</evidence>
<dbReference type="KEGG" id="ebla:JGUZn3_17610"/>
<feature type="chain" id="PRO_5028988141" evidence="1">
    <location>
        <begin position="22"/>
        <end position="125"/>
    </location>
</feature>
<keyword evidence="1" id="KW-0732">Signal</keyword>
<dbReference type="AlphaFoldDB" id="A0A7H1NT68"/>
<organism evidence="2 3">
    <name type="scientific">Entomobacter blattae</name>
    <dbReference type="NCBI Taxonomy" id="2762277"/>
    <lineage>
        <taxon>Bacteria</taxon>
        <taxon>Pseudomonadati</taxon>
        <taxon>Pseudomonadota</taxon>
        <taxon>Alphaproteobacteria</taxon>
        <taxon>Acetobacterales</taxon>
        <taxon>Acetobacteraceae</taxon>
        <taxon>Entomobacter</taxon>
    </lineage>
</organism>
<sequence length="125" mass="14434">MSVLYKTIVIFFLAFFSLAPAFGNTEDEVALAHKYLWAEVNILKLAPESVSTTCITAIRSIKRQEERMQNESPLVKFDILKTMYLSSIELCYPDIEYICHNDQRKTTQEACQDFFISRNGSHTVR</sequence>
<proteinExistence type="predicted"/>
<gene>
    <name evidence="2" type="ORF">JGUZn3_17610</name>
</gene>
<name>A0A7H1NT68_9PROT</name>
<evidence type="ECO:0000313" key="3">
    <source>
        <dbReference type="Proteomes" id="UP000516349"/>
    </source>
</evidence>
<protein>
    <submittedName>
        <fullName evidence="2">Uncharacterized protein</fullName>
    </submittedName>
</protein>
<accession>A0A7H1NT68</accession>
<dbReference type="EMBL" id="CP060244">
    <property type="protein sequence ID" value="QNT78978.1"/>
    <property type="molecule type" value="Genomic_DNA"/>
</dbReference>
<dbReference type="RefSeq" id="WP_203413187.1">
    <property type="nucleotide sequence ID" value="NZ_CP060244.1"/>
</dbReference>